<keyword evidence="2" id="KW-1185">Reference proteome</keyword>
<comment type="caution">
    <text evidence="1">The sequence shown here is derived from an EMBL/GenBank/DDBJ whole genome shotgun (WGS) entry which is preliminary data.</text>
</comment>
<evidence type="ECO:0000313" key="2">
    <source>
        <dbReference type="Proteomes" id="UP001151760"/>
    </source>
</evidence>
<proteinExistence type="predicted"/>
<sequence>MLAYELLAGPLYAFQQPLKWRLKSGLDGVHGELDSFFLFKWLVLEPVGLLEDPPLVASLLDTEGCVEEVECFLYPGLAPGFVPWGTLSALEEGLGALGRLDMSVLQTANICLVKRANHGLTMEREGESTYSSE</sequence>
<name>A0ABQ5G570_9ASTR</name>
<protein>
    <submittedName>
        <fullName evidence="1">Uncharacterized protein</fullName>
    </submittedName>
</protein>
<gene>
    <name evidence="1" type="ORF">Tco_1029509</name>
</gene>
<reference evidence="1" key="1">
    <citation type="journal article" date="2022" name="Int. J. Mol. Sci.">
        <title>Draft Genome of Tanacetum Coccineum: Genomic Comparison of Closely Related Tanacetum-Family Plants.</title>
        <authorList>
            <person name="Yamashiro T."/>
            <person name="Shiraishi A."/>
            <person name="Nakayama K."/>
            <person name="Satake H."/>
        </authorList>
    </citation>
    <scope>NUCLEOTIDE SEQUENCE</scope>
</reference>
<evidence type="ECO:0000313" key="1">
    <source>
        <dbReference type="EMBL" id="GJT70223.1"/>
    </source>
</evidence>
<dbReference type="Proteomes" id="UP001151760">
    <property type="component" value="Unassembled WGS sequence"/>
</dbReference>
<dbReference type="EMBL" id="BQNB010018057">
    <property type="protein sequence ID" value="GJT70223.1"/>
    <property type="molecule type" value="Genomic_DNA"/>
</dbReference>
<reference evidence="1" key="2">
    <citation type="submission" date="2022-01" db="EMBL/GenBank/DDBJ databases">
        <authorList>
            <person name="Yamashiro T."/>
            <person name="Shiraishi A."/>
            <person name="Satake H."/>
            <person name="Nakayama K."/>
        </authorList>
    </citation>
    <scope>NUCLEOTIDE SEQUENCE</scope>
</reference>
<accession>A0ABQ5G570</accession>
<organism evidence="1 2">
    <name type="scientific">Tanacetum coccineum</name>
    <dbReference type="NCBI Taxonomy" id="301880"/>
    <lineage>
        <taxon>Eukaryota</taxon>
        <taxon>Viridiplantae</taxon>
        <taxon>Streptophyta</taxon>
        <taxon>Embryophyta</taxon>
        <taxon>Tracheophyta</taxon>
        <taxon>Spermatophyta</taxon>
        <taxon>Magnoliopsida</taxon>
        <taxon>eudicotyledons</taxon>
        <taxon>Gunneridae</taxon>
        <taxon>Pentapetalae</taxon>
        <taxon>asterids</taxon>
        <taxon>campanulids</taxon>
        <taxon>Asterales</taxon>
        <taxon>Asteraceae</taxon>
        <taxon>Asteroideae</taxon>
        <taxon>Anthemideae</taxon>
        <taxon>Anthemidinae</taxon>
        <taxon>Tanacetum</taxon>
    </lineage>
</organism>